<keyword evidence="2" id="KW-0732">Signal</keyword>
<accession>A0A0H3MZX8</accession>
<feature type="domain" description="AB hydrolase-1" evidence="5">
    <location>
        <begin position="119"/>
        <end position="511"/>
    </location>
</feature>
<dbReference type="InterPro" id="IPR051601">
    <property type="entry name" value="Serine_prot/Carboxylest_S33"/>
</dbReference>
<dbReference type="SUPFAM" id="SSF53474">
    <property type="entry name" value="alpha/beta-Hydrolases"/>
    <property type="match status" value="1"/>
</dbReference>
<keyword evidence="4" id="KW-1133">Transmembrane helix</keyword>
<dbReference type="GO" id="GO:0016787">
    <property type="term" value="F:hydrolase activity"/>
    <property type="evidence" value="ECO:0007669"/>
    <property type="project" value="UniProtKB-KW"/>
</dbReference>
<dbReference type="InterPro" id="IPR029058">
    <property type="entry name" value="AB_hydrolase_fold"/>
</dbReference>
<evidence type="ECO:0000256" key="2">
    <source>
        <dbReference type="ARBA" id="ARBA00022729"/>
    </source>
</evidence>
<reference evidence="6 7" key="1">
    <citation type="journal article" date="2009" name="Nat. Genet.">
        <title>Comparative genomic and phylogeographic analysis of Mycobacterium leprae.</title>
        <authorList>
            <person name="Monot M."/>
            <person name="Honore N."/>
            <person name="Garnier T."/>
            <person name="Zidane N."/>
            <person name="Sherafi D."/>
            <person name="Paniz-Mondolfi A."/>
            <person name="Matsuoka M."/>
            <person name="Taylor G.M."/>
            <person name="Donoghue H.D."/>
            <person name="Bouwman A."/>
            <person name="Mays S."/>
            <person name="Watson C."/>
            <person name="Lockwood D."/>
            <person name="Khamispour A."/>
            <person name="Dowlati Y."/>
            <person name="Jianping S."/>
            <person name="Rea T.H."/>
            <person name="Vera-Cabrera L."/>
            <person name="Stefani M.M."/>
            <person name="Banu S."/>
            <person name="Macdonald M."/>
            <person name="Sapkota B.R."/>
            <person name="Spencer J.S."/>
            <person name="Thomas J."/>
            <person name="Harshman K."/>
            <person name="Singh P."/>
            <person name="Busso P."/>
            <person name="Gattiker A."/>
            <person name="Rougemont J."/>
            <person name="Brennan P.J."/>
            <person name="Cole S.T."/>
        </authorList>
    </citation>
    <scope>NUCLEOTIDE SEQUENCE [LARGE SCALE GENOMIC DNA]</scope>
    <source>
        <strain evidence="7">Br4923</strain>
    </source>
</reference>
<comment type="similarity">
    <text evidence="1">Belongs to the peptidase S33 family.</text>
</comment>
<dbReference type="PANTHER" id="PTHR43248">
    <property type="entry name" value="2-SUCCINYL-6-HYDROXY-2,4-CYCLOHEXADIENE-1-CARBOXYLATE SYNTHASE"/>
    <property type="match status" value="1"/>
</dbReference>
<dbReference type="AlphaFoldDB" id="A0A0H3MZX8"/>
<dbReference type="Pfam" id="PF00561">
    <property type="entry name" value="Abhydrolase_1"/>
    <property type="match status" value="1"/>
</dbReference>
<keyword evidence="4" id="KW-0472">Membrane</keyword>
<evidence type="ECO:0000313" key="7">
    <source>
        <dbReference type="Proteomes" id="UP000006900"/>
    </source>
</evidence>
<evidence type="ECO:0000256" key="1">
    <source>
        <dbReference type="ARBA" id="ARBA00010088"/>
    </source>
</evidence>
<protein>
    <submittedName>
        <fullName evidence="6">Possible secreted hydrolase</fullName>
    </submittedName>
</protein>
<keyword evidence="3 6" id="KW-0378">Hydrolase</keyword>
<evidence type="ECO:0000256" key="4">
    <source>
        <dbReference type="SAM" id="Phobius"/>
    </source>
</evidence>
<feature type="transmembrane region" description="Helical" evidence="4">
    <location>
        <begin position="26"/>
        <end position="50"/>
    </location>
</feature>
<organism evidence="6 7">
    <name type="scientific">Mycobacterium leprae (strain Br4923)</name>
    <dbReference type="NCBI Taxonomy" id="561304"/>
    <lineage>
        <taxon>Bacteria</taxon>
        <taxon>Bacillati</taxon>
        <taxon>Actinomycetota</taxon>
        <taxon>Actinomycetes</taxon>
        <taxon>Mycobacteriales</taxon>
        <taxon>Mycobacteriaceae</taxon>
        <taxon>Mycobacterium</taxon>
    </lineage>
</organism>
<dbReference type="Gene3D" id="3.40.50.1820">
    <property type="entry name" value="alpha/beta hydrolase"/>
    <property type="match status" value="1"/>
</dbReference>
<sequence length="535" mass="57040">MTAAHQEPKPSLAAYVSMALSYRDKIARMLLLGTAIAAVALVLAGCVRVVSGRALMAGPKLGEPVAWAPCRPSNPAVKLPGGALCGKLAVPVDYDHHDDDVAALAMIRFPATGDRMGSLVINPGGPGESGIEAALGVVQTLPKRVRERFDLVGFDPRGVGASRPAVWCNSDADNDRLRSESQVDYSPAGVAHIEDETKQFIGRCIAKMGKIFLENIGTVNVAKDLDAIRAALGDDKLTYLGYSYGTRIGAAYAEAYPQNVRSMILDGAVDPNADPIEADLRQAKGFQDAFNNYAADCARKLSCPLGADPAKAVDVYHNLVNPLVDPNNPMVSRPAPTKDPRGLSYSDAIVGTIMTLYSPTLWHHLTDGLSELVDHRGDTLLALADMYMRRDSQGHYTNATDARVAVNCVDQPPITDRAKVIDEDRRSREVAPFMSYGKFTGDAPLGTCAFWPVPPTSKPHIVSAPGLAPTVVVSTTHDPATPYKAGVDLANQLRGSLLTFDGTQHTVVFQGDSCVDDYVTEYLIGGTTPPSGAKC</sequence>
<dbReference type="PANTHER" id="PTHR43248:SF29">
    <property type="entry name" value="TRIPEPTIDYL AMINOPEPTIDASE"/>
    <property type="match status" value="1"/>
</dbReference>
<name>A0A0H3MZX8_MYCLB</name>
<dbReference type="EMBL" id="FM211192">
    <property type="protein sequence ID" value="CAR71728.1"/>
    <property type="molecule type" value="Genomic_DNA"/>
</dbReference>
<gene>
    <name evidence="6" type="ordered locus">MLBr01633</name>
</gene>
<evidence type="ECO:0000256" key="3">
    <source>
        <dbReference type="ARBA" id="ARBA00022801"/>
    </source>
</evidence>
<dbReference type="InterPro" id="IPR000073">
    <property type="entry name" value="AB_hydrolase_1"/>
</dbReference>
<evidence type="ECO:0000313" key="6">
    <source>
        <dbReference type="EMBL" id="CAR71728.1"/>
    </source>
</evidence>
<evidence type="ECO:0000259" key="5">
    <source>
        <dbReference type="Pfam" id="PF00561"/>
    </source>
</evidence>
<dbReference type="HOGENOM" id="CLU_013364_3_1_11"/>
<dbReference type="Proteomes" id="UP000006900">
    <property type="component" value="Chromosome"/>
</dbReference>
<proteinExistence type="inferred from homology"/>
<keyword evidence="4" id="KW-0812">Transmembrane</keyword>
<dbReference type="KEGG" id="mlb:MLBr01633"/>